<dbReference type="HOGENOM" id="CLU_3260599_0_0_1"/>
<organism evidence="1">
    <name type="scientific">Fusarium oxysporum f. sp. melonis 26406</name>
    <dbReference type="NCBI Taxonomy" id="1089452"/>
    <lineage>
        <taxon>Eukaryota</taxon>
        <taxon>Fungi</taxon>
        <taxon>Dikarya</taxon>
        <taxon>Ascomycota</taxon>
        <taxon>Pezizomycotina</taxon>
        <taxon>Sordariomycetes</taxon>
        <taxon>Hypocreomycetidae</taxon>
        <taxon>Hypocreales</taxon>
        <taxon>Nectriaceae</taxon>
        <taxon>Fusarium</taxon>
        <taxon>Fusarium oxysporum species complex</taxon>
    </lineage>
</organism>
<proteinExistence type="predicted"/>
<reference evidence="1" key="1">
    <citation type="submission" date="2012-04" db="EMBL/GenBank/DDBJ databases">
        <title>The Genome Sequence of Fusarium oxysporum melonis.</title>
        <authorList>
            <consortium name="The Broad Institute Genome Sequencing Platform"/>
            <person name="Ma L.-J."/>
            <person name="Gale L.R."/>
            <person name="Schwartz D.C."/>
            <person name="Zhou S."/>
            <person name="Corby-Kistler H."/>
            <person name="Young S.K."/>
            <person name="Zeng Q."/>
            <person name="Gargeya S."/>
            <person name="Fitzgerald M."/>
            <person name="Haas B."/>
            <person name="Abouelleil A."/>
            <person name="Alvarado L."/>
            <person name="Arachchi H.M."/>
            <person name="Berlin A."/>
            <person name="Brown A."/>
            <person name="Chapman S.B."/>
            <person name="Chen Z."/>
            <person name="Dunbar C."/>
            <person name="Freedman E."/>
            <person name="Gearin G."/>
            <person name="Goldberg J."/>
            <person name="Griggs A."/>
            <person name="Gujja S."/>
            <person name="Heiman D."/>
            <person name="Howarth C."/>
            <person name="Larson L."/>
            <person name="Lui A."/>
            <person name="MacDonald P.J.P."/>
            <person name="Montmayeur A."/>
            <person name="Murphy C."/>
            <person name="Neiman D."/>
            <person name="Pearson M."/>
            <person name="Priest M."/>
            <person name="Roberts A."/>
            <person name="Saif S."/>
            <person name="Shea T."/>
            <person name="Shenoy N."/>
            <person name="Sisk P."/>
            <person name="Stolte C."/>
            <person name="Sykes S."/>
            <person name="Wortman J."/>
            <person name="Nusbaum C."/>
            <person name="Birren B."/>
        </authorList>
    </citation>
    <scope>NUCLEOTIDE SEQUENCE</scope>
    <source>
        <strain evidence="1">26406</strain>
    </source>
</reference>
<dbReference type="VEuPathDB" id="FungiDB:FOMG_10698"/>
<dbReference type="Proteomes" id="UP000030703">
    <property type="component" value="Unassembled WGS sequence"/>
</dbReference>
<evidence type="ECO:0000313" key="1">
    <source>
        <dbReference type="EMBL" id="EXK33420.1"/>
    </source>
</evidence>
<dbReference type="EMBL" id="JH659336">
    <property type="protein sequence ID" value="EXK33420.1"/>
    <property type="molecule type" value="Genomic_DNA"/>
</dbReference>
<dbReference type="AlphaFoldDB" id="W9ZPW5"/>
<sequence>MRIVAERAEPEQRDNIGKKPESVKFASYVALGTSGLEAPYKN</sequence>
<protein>
    <submittedName>
        <fullName evidence="1">Uncharacterized protein</fullName>
    </submittedName>
</protein>
<name>W9ZPW5_FUSOX</name>
<reference evidence="1" key="2">
    <citation type="submission" date="2012-05" db="EMBL/GenBank/DDBJ databases">
        <title>Annotation of the Genome Sequence of Fusarium oxysporum f. sp. melonis 26406.</title>
        <authorList>
            <consortium name="The Broad Institute Genomics Platform"/>
            <person name="Ma L.-J."/>
            <person name="Corby-Kistler H."/>
            <person name="Broz K."/>
            <person name="Gale L.R."/>
            <person name="Jonkers W."/>
            <person name="O'Donnell K."/>
            <person name="Ploetz R."/>
            <person name="Steinberg C."/>
            <person name="Schwartz D.C."/>
            <person name="VanEtten H."/>
            <person name="Zhou S."/>
            <person name="Young S.K."/>
            <person name="Zeng Q."/>
            <person name="Gargeya S."/>
            <person name="Fitzgerald M."/>
            <person name="Abouelleil A."/>
            <person name="Alvarado L."/>
            <person name="Chapman S.B."/>
            <person name="Gainer-Dewar J."/>
            <person name="Goldberg J."/>
            <person name="Griggs A."/>
            <person name="Gujja S."/>
            <person name="Hansen M."/>
            <person name="Howarth C."/>
            <person name="Imamovic A."/>
            <person name="Ireland A."/>
            <person name="Larimer J."/>
            <person name="McCowan C."/>
            <person name="Murphy C."/>
            <person name="Pearson M."/>
            <person name="Poon T.W."/>
            <person name="Priest M."/>
            <person name="Roberts A."/>
            <person name="Saif S."/>
            <person name="Shea T."/>
            <person name="Sykes S."/>
            <person name="Wortman J."/>
            <person name="Nusbaum C."/>
            <person name="Birren B."/>
        </authorList>
    </citation>
    <scope>NUCLEOTIDE SEQUENCE</scope>
    <source>
        <strain evidence="1">26406</strain>
    </source>
</reference>
<gene>
    <name evidence="1" type="ORF">FOMG_10698</name>
</gene>
<accession>W9ZPW5</accession>